<protein>
    <submittedName>
        <fullName evidence="4 5">DnaJ homolog subfamily B member 6 isoform X1</fullName>
    </submittedName>
</protein>
<dbReference type="PROSITE" id="PS50076">
    <property type="entry name" value="DNAJ_2"/>
    <property type="match status" value="1"/>
</dbReference>
<dbReference type="Proteomes" id="UP000192223">
    <property type="component" value="Unplaced"/>
</dbReference>
<dbReference type="Pfam" id="PF00226">
    <property type="entry name" value="DnaJ"/>
    <property type="match status" value="1"/>
</dbReference>
<evidence type="ECO:0000313" key="7">
    <source>
        <dbReference type="RefSeq" id="XP_018329434.1"/>
    </source>
</evidence>
<dbReference type="RefSeq" id="XP_018329433.1">
    <property type="nucleotide sequence ID" value="XM_018473931.1"/>
</dbReference>
<dbReference type="InterPro" id="IPR018253">
    <property type="entry name" value="DnaJ_domain_CS"/>
</dbReference>
<dbReference type="RefSeq" id="XP_018329430.1">
    <property type="nucleotide sequence ID" value="XM_018473928.2"/>
</dbReference>
<dbReference type="OrthoDB" id="10250354at2759"/>
<reference evidence="4 5" key="1">
    <citation type="submission" date="2025-04" db="UniProtKB">
        <authorList>
            <consortium name="RefSeq"/>
        </authorList>
    </citation>
    <scope>IDENTIFICATION</scope>
    <source>
        <tissue evidence="4 5">Entire body</tissue>
    </source>
</reference>
<dbReference type="RefSeq" id="XP_018329432.1">
    <property type="nucleotide sequence ID" value="XM_018473930.1"/>
</dbReference>
<dbReference type="PANTHER" id="PTHR45168:SF3">
    <property type="entry name" value="DNAJ HEAT SHOCK PROTEIN FAMILY (HSP40) MEMBER B2"/>
    <property type="match status" value="1"/>
</dbReference>
<dbReference type="SUPFAM" id="SSF46565">
    <property type="entry name" value="Chaperone J-domain"/>
    <property type="match status" value="1"/>
</dbReference>
<evidence type="ECO:0000313" key="6">
    <source>
        <dbReference type="RefSeq" id="XP_018329433.1"/>
    </source>
</evidence>
<dbReference type="GeneID" id="108739850"/>
<dbReference type="GO" id="GO:0030544">
    <property type="term" value="F:Hsp70 protein binding"/>
    <property type="evidence" value="ECO:0007669"/>
    <property type="project" value="InterPro"/>
</dbReference>
<dbReference type="PROSITE" id="PS00636">
    <property type="entry name" value="DNAJ_1"/>
    <property type="match status" value="1"/>
</dbReference>
<evidence type="ECO:0000313" key="4">
    <source>
        <dbReference type="RefSeq" id="XP_018329430.1"/>
    </source>
</evidence>
<dbReference type="STRING" id="224129.A0A1W4XAK0"/>
<dbReference type="AlphaFoldDB" id="A0A1W4XAK0"/>
<dbReference type="InterPro" id="IPR036869">
    <property type="entry name" value="J_dom_sf"/>
</dbReference>
<keyword evidence="1" id="KW-0143">Chaperone</keyword>
<keyword evidence="3" id="KW-1185">Reference proteome</keyword>
<dbReference type="PRINTS" id="PR00625">
    <property type="entry name" value="JDOMAIN"/>
</dbReference>
<dbReference type="InterPro" id="IPR043183">
    <property type="entry name" value="DNJB2/6-like"/>
</dbReference>
<dbReference type="RefSeq" id="XP_018329434.1">
    <property type="nucleotide sequence ID" value="XM_018473932.1"/>
</dbReference>
<dbReference type="Gene3D" id="1.10.287.110">
    <property type="entry name" value="DnaJ domain"/>
    <property type="match status" value="1"/>
</dbReference>
<accession>A0A1W4XAK0</accession>
<evidence type="ECO:0000313" key="3">
    <source>
        <dbReference type="Proteomes" id="UP000192223"/>
    </source>
</evidence>
<organism evidence="3 6">
    <name type="scientific">Agrilus planipennis</name>
    <name type="common">Emerald ash borer</name>
    <name type="synonym">Agrilus marcopoli</name>
    <dbReference type="NCBI Taxonomy" id="224129"/>
    <lineage>
        <taxon>Eukaryota</taxon>
        <taxon>Metazoa</taxon>
        <taxon>Ecdysozoa</taxon>
        <taxon>Arthropoda</taxon>
        <taxon>Hexapoda</taxon>
        <taxon>Insecta</taxon>
        <taxon>Pterygota</taxon>
        <taxon>Neoptera</taxon>
        <taxon>Endopterygota</taxon>
        <taxon>Coleoptera</taxon>
        <taxon>Polyphaga</taxon>
        <taxon>Elateriformia</taxon>
        <taxon>Buprestoidea</taxon>
        <taxon>Buprestidae</taxon>
        <taxon>Agrilinae</taxon>
        <taxon>Agrilus</taxon>
    </lineage>
</organism>
<name>A0A1W4XAK0_AGRPL</name>
<dbReference type="KEGG" id="apln:108739850"/>
<dbReference type="GO" id="GO:0051082">
    <property type="term" value="F:unfolded protein binding"/>
    <property type="evidence" value="ECO:0007669"/>
    <property type="project" value="InterPro"/>
</dbReference>
<dbReference type="InterPro" id="IPR001623">
    <property type="entry name" value="DnaJ_domain"/>
</dbReference>
<evidence type="ECO:0000259" key="2">
    <source>
        <dbReference type="PROSITE" id="PS50076"/>
    </source>
</evidence>
<feature type="domain" description="J" evidence="2">
    <location>
        <begin position="3"/>
        <end position="69"/>
    </location>
</feature>
<evidence type="ECO:0000256" key="1">
    <source>
        <dbReference type="ARBA" id="ARBA00023186"/>
    </source>
</evidence>
<evidence type="ECO:0000313" key="5">
    <source>
        <dbReference type="RefSeq" id="XP_018329432.1"/>
    </source>
</evidence>
<dbReference type="PANTHER" id="PTHR45168">
    <property type="entry name" value="DNAJ HOMOLOG SUBFAMILY B MEMBER 2"/>
    <property type="match status" value="1"/>
</dbReference>
<proteinExistence type="predicted"/>
<dbReference type="CDD" id="cd06257">
    <property type="entry name" value="DnaJ"/>
    <property type="match status" value="1"/>
</dbReference>
<sequence length="279" mass="31801">MVDYYRVLEVTRGATSAEIKKAYRRLALKWHPDKNPQNSDEATKKFKEISEAYEVLSDDSKRKLYDNRSYQRTANNKTSRTYRSYFDPPFHRFFDKKRRMYDQYGKEGLLNGGARSRRYDDDYDMGMGFGFGFTFRDPEEVFREFFGGTPFADLFAELSDHGSSHRSRHRNGRNSQNAVTSLFSPFGGFGLGLSDSLMENFLATPGGFTSFSSVNSTFANGSPGSTNVKRTSTSTRFVNGKKITTKKVYENGKETVMTYENDILKSKTVNGVPQSLTYS</sequence>
<gene>
    <name evidence="4 5 6 7" type="primary">LOC108739850</name>
</gene>
<dbReference type="SMART" id="SM00271">
    <property type="entry name" value="DnaJ"/>
    <property type="match status" value="1"/>
</dbReference>
<dbReference type="CTD" id="36797"/>